<dbReference type="OrthoDB" id="5853527at2"/>
<dbReference type="KEGG" id="vta:A0161"/>
<feature type="region of interest" description="Disordered" evidence="1">
    <location>
        <begin position="1"/>
        <end position="53"/>
    </location>
</feature>
<dbReference type="EMBL" id="LT960611">
    <property type="protein sequence ID" value="SON48140.1"/>
    <property type="molecule type" value="Genomic_DNA"/>
</dbReference>
<organism evidence="2 3">
    <name type="scientific">Vibrio tapetis subsp. tapetis</name>
    <dbReference type="NCBI Taxonomy" id="1671868"/>
    <lineage>
        <taxon>Bacteria</taxon>
        <taxon>Pseudomonadati</taxon>
        <taxon>Pseudomonadota</taxon>
        <taxon>Gammaproteobacteria</taxon>
        <taxon>Vibrionales</taxon>
        <taxon>Vibrionaceae</taxon>
        <taxon>Vibrio</taxon>
    </lineage>
</organism>
<dbReference type="Proteomes" id="UP000235828">
    <property type="component" value="Chromosome A"/>
</dbReference>
<dbReference type="RefSeq" id="WP_102521064.1">
    <property type="nucleotide sequence ID" value="NZ_LT960611.1"/>
</dbReference>
<feature type="compositionally biased region" description="Polar residues" evidence="1">
    <location>
        <begin position="1"/>
        <end position="13"/>
    </location>
</feature>
<evidence type="ECO:0000313" key="2">
    <source>
        <dbReference type="EMBL" id="SON48140.1"/>
    </source>
</evidence>
<accession>A0A2N8Z8C3</accession>
<sequence length="281" mass="32034">MSSPKNMSESFESYLTRVKAKTGSSPATQKHQAPIISNQGQSPTTQASGQALSSDFSLSDSDLKLFSPKTQALMANFKGVEQKKILKFWYEMTLSFGQGKIRQEFGDEPDRHIMMFAASLTENSYNRLKDNLEERLKKGQEWPPSFAVFKTLKDTPTDREVLEARTNILTLKQPVSRVEIYIKQRKSAKLRTLSEKYIVEEFRTLYLEAFEEVILYDQDKTLNAQESEVQNAMGDGVKNKTDKRIDDMVASDYKLTGSLGSIMENIEKLRKQNAQSIEEIE</sequence>
<dbReference type="AlphaFoldDB" id="A0A2N8Z8C3"/>
<proteinExistence type="predicted"/>
<evidence type="ECO:0000256" key="1">
    <source>
        <dbReference type="SAM" id="MobiDB-lite"/>
    </source>
</evidence>
<keyword evidence="3" id="KW-1185">Reference proteome</keyword>
<gene>
    <name evidence="2" type="ORF">VTAP4600_A0161</name>
</gene>
<evidence type="ECO:0000313" key="3">
    <source>
        <dbReference type="Proteomes" id="UP000235828"/>
    </source>
</evidence>
<protein>
    <submittedName>
        <fullName evidence="2">Uncharacterized protein</fullName>
    </submittedName>
</protein>
<name>A0A2N8Z8C3_9VIBR</name>
<feature type="compositionally biased region" description="Polar residues" evidence="1">
    <location>
        <begin position="22"/>
        <end position="51"/>
    </location>
</feature>
<reference evidence="2 3" key="1">
    <citation type="submission" date="2017-10" db="EMBL/GenBank/DDBJ databases">
        <authorList>
            <person name="Banno H."/>
            <person name="Chua N.-H."/>
        </authorList>
    </citation>
    <scope>NUCLEOTIDE SEQUENCE [LARGE SCALE GENOMIC DNA]</scope>
    <source>
        <strain evidence="2">Vibrio tapetis CECT4600</strain>
    </source>
</reference>